<dbReference type="OMA" id="FIAYFRH"/>
<keyword evidence="2" id="KW-1003">Cell membrane</keyword>
<dbReference type="PANTHER" id="PTHR24248">
    <property type="entry name" value="ADRENERGIC RECEPTOR-RELATED G-PROTEIN COUPLED RECEPTOR"/>
    <property type="match status" value="1"/>
</dbReference>
<reference evidence="12" key="1">
    <citation type="submission" date="2025-08" db="UniProtKB">
        <authorList>
            <consortium name="Ensembl"/>
        </authorList>
    </citation>
    <scope>IDENTIFICATION</scope>
</reference>
<feature type="domain" description="G-protein coupled receptors family 1 profile" evidence="11">
    <location>
        <begin position="4"/>
        <end position="187"/>
    </location>
</feature>
<comment type="similarity">
    <text evidence="9">Belongs to the G-protein coupled receptor 1 family.</text>
</comment>
<evidence type="ECO:0000256" key="1">
    <source>
        <dbReference type="ARBA" id="ARBA00004651"/>
    </source>
</evidence>
<dbReference type="GeneTree" id="ENSGT00950000182934"/>
<evidence type="ECO:0000256" key="8">
    <source>
        <dbReference type="ARBA" id="ARBA00023224"/>
    </source>
</evidence>
<evidence type="ECO:0000256" key="5">
    <source>
        <dbReference type="ARBA" id="ARBA00023040"/>
    </source>
</evidence>
<dbReference type="InterPro" id="IPR000276">
    <property type="entry name" value="GPCR_Rhodpsn"/>
</dbReference>
<dbReference type="GO" id="GO:0004993">
    <property type="term" value="F:G protein-coupled serotonin receptor activity"/>
    <property type="evidence" value="ECO:0007669"/>
    <property type="project" value="UniProtKB-ARBA"/>
</dbReference>
<sequence length="285" mass="31238">TIAGNLMVMAFIAYFRHLQTRTNALALSLALADFLVGLLIMPYSTMRSVDRCWPYGGGVFCRVHTWLDFSLTTSSVVHLCCISYDRYVAVADPLRYPQRVTRRAVALLLLCCWLSVPVYSWPIMSGWYSVGVPDGPGAFPGCREVCPVSVNATFGLANMLCAYAAPMLLMSLTYAKIYRLARAQARKIDAATAGLRRLGPADGAADDGDGGRWISASDSLLDDATRRAAADISNWLTYVNSTLNPVLVVALNRSFRNAFRATVACRVFAPGFRTADLFNYDGSER</sequence>
<keyword evidence="5 9" id="KW-0297">G-protein coupled receptor</keyword>
<dbReference type="PRINTS" id="PR00237">
    <property type="entry name" value="GPCRRHODOPSN"/>
</dbReference>
<dbReference type="Gene3D" id="1.20.1070.10">
    <property type="entry name" value="Rhodopsin 7-helix transmembrane proteins"/>
    <property type="match status" value="2"/>
</dbReference>
<dbReference type="HOGENOM" id="CLU_009579_11_0_1"/>
<dbReference type="GO" id="GO:0043410">
    <property type="term" value="P:positive regulation of MAPK cascade"/>
    <property type="evidence" value="ECO:0007669"/>
    <property type="project" value="TreeGrafter"/>
</dbReference>
<keyword evidence="4 10" id="KW-1133">Transmembrane helix</keyword>
<dbReference type="PROSITE" id="PS50262">
    <property type="entry name" value="G_PROTEIN_RECEP_F1_2"/>
    <property type="match status" value="1"/>
</dbReference>
<keyword evidence="8 9" id="KW-0807">Transducer</keyword>
<feature type="transmembrane region" description="Helical" evidence="10">
    <location>
        <begin position="104"/>
        <end position="124"/>
    </location>
</feature>
<feature type="transmembrane region" description="Helical" evidence="10">
    <location>
        <begin position="24"/>
        <end position="41"/>
    </location>
</feature>
<dbReference type="GO" id="GO:0005886">
    <property type="term" value="C:plasma membrane"/>
    <property type="evidence" value="ECO:0007669"/>
    <property type="project" value="UniProtKB-SubCell"/>
</dbReference>
<evidence type="ECO:0000256" key="3">
    <source>
        <dbReference type="ARBA" id="ARBA00022692"/>
    </source>
</evidence>
<keyword evidence="7 9" id="KW-0675">Receptor</keyword>
<keyword evidence="3 9" id="KW-0812">Transmembrane</keyword>
<name>S4RJZ7_PETMA</name>
<dbReference type="AlphaFoldDB" id="S4RJZ7"/>
<dbReference type="GO" id="GO:0071880">
    <property type="term" value="P:adenylate cyclase-activating adrenergic receptor signaling pathway"/>
    <property type="evidence" value="ECO:0007669"/>
    <property type="project" value="TreeGrafter"/>
</dbReference>
<accession>S4RJZ7</accession>
<dbReference type="Ensembl" id="ENSPMAT00000005550.1">
    <property type="protein sequence ID" value="ENSPMAP00000005530.1"/>
    <property type="gene ID" value="ENSPMAG00000005054.1"/>
</dbReference>
<dbReference type="SUPFAM" id="SSF81321">
    <property type="entry name" value="Family A G protein-coupled receptor-like"/>
    <property type="match status" value="1"/>
</dbReference>
<evidence type="ECO:0000256" key="9">
    <source>
        <dbReference type="RuleBase" id="RU000688"/>
    </source>
</evidence>
<dbReference type="InterPro" id="IPR017452">
    <property type="entry name" value="GPCR_Rhodpsn_7TM"/>
</dbReference>
<feature type="transmembrane region" description="Helical" evidence="10">
    <location>
        <begin position="156"/>
        <end position="177"/>
    </location>
</feature>
<keyword evidence="6 10" id="KW-0472">Membrane</keyword>
<evidence type="ECO:0000256" key="7">
    <source>
        <dbReference type="ARBA" id="ARBA00023170"/>
    </source>
</evidence>
<protein>
    <submittedName>
        <fullName evidence="12">Trace amine associated receptor 1</fullName>
    </submittedName>
</protein>
<dbReference type="STRING" id="7757.ENSPMAP00000005530"/>
<proteinExistence type="inferred from homology"/>
<reference evidence="12" key="2">
    <citation type="submission" date="2025-09" db="UniProtKB">
        <authorList>
            <consortium name="Ensembl"/>
        </authorList>
    </citation>
    <scope>IDENTIFICATION</scope>
</reference>
<organism evidence="12">
    <name type="scientific">Petromyzon marinus</name>
    <name type="common">Sea lamprey</name>
    <dbReference type="NCBI Taxonomy" id="7757"/>
    <lineage>
        <taxon>Eukaryota</taxon>
        <taxon>Metazoa</taxon>
        <taxon>Chordata</taxon>
        <taxon>Craniata</taxon>
        <taxon>Vertebrata</taxon>
        <taxon>Cyclostomata</taxon>
        <taxon>Hyperoartia</taxon>
        <taxon>Petromyzontiformes</taxon>
        <taxon>Petromyzontidae</taxon>
        <taxon>Petromyzon</taxon>
    </lineage>
</organism>
<comment type="subcellular location">
    <subcellularLocation>
        <location evidence="1">Cell membrane</location>
        <topology evidence="1">Multi-pass membrane protein</topology>
    </subcellularLocation>
</comment>
<dbReference type="Pfam" id="PF00001">
    <property type="entry name" value="7tm_1"/>
    <property type="match status" value="1"/>
</dbReference>
<evidence type="ECO:0000256" key="4">
    <source>
        <dbReference type="ARBA" id="ARBA00022989"/>
    </source>
</evidence>
<dbReference type="PANTHER" id="PTHR24248:SF66">
    <property type="entry name" value="OCTOPAMINE RECEPTOR BETA-3R"/>
    <property type="match status" value="1"/>
</dbReference>
<evidence type="ECO:0000313" key="12">
    <source>
        <dbReference type="Ensembl" id="ENSPMAP00000005530.1"/>
    </source>
</evidence>
<dbReference type="PROSITE" id="PS00237">
    <property type="entry name" value="G_PROTEIN_RECEP_F1_1"/>
    <property type="match status" value="1"/>
</dbReference>
<evidence type="ECO:0000259" key="11">
    <source>
        <dbReference type="PROSITE" id="PS50262"/>
    </source>
</evidence>
<evidence type="ECO:0000256" key="2">
    <source>
        <dbReference type="ARBA" id="ARBA00022475"/>
    </source>
</evidence>
<evidence type="ECO:0000256" key="6">
    <source>
        <dbReference type="ARBA" id="ARBA00023136"/>
    </source>
</evidence>
<evidence type="ECO:0000256" key="10">
    <source>
        <dbReference type="SAM" id="Phobius"/>
    </source>
</evidence>